<reference evidence="3 4" key="1">
    <citation type="submission" date="2019-09" db="EMBL/GenBank/DDBJ databases">
        <title>Phylogeny of genus Pseudoclavibacter and closely related genus.</title>
        <authorList>
            <person name="Li Y."/>
        </authorList>
    </citation>
    <scope>NUCLEOTIDE SEQUENCE [LARGE SCALE GENOMIC DNA]</scope>
    <source>
        <strain evidence="3 4">JCM 16921</strain>
    </source>
</reference>
<dbReference type="AlphaFoldDB" id="A0A7C8FPD9"/>
<gene>
    <name evidence="3" type="ORF">F8O02_08070</name>
</gene>
<feature type="transmembrane region" description="Helical" evidence="2">
    <location>
        <begin position="323"/>
        <end position="342"/>
    </location>
</feature>
<feature type="transmembrane region" description="Helical" evidence="2">
    <location>
        <begin position="50"/>
        <end position="71"/>
    </location>
</feature>
<feature type="transmembrane region" description="Helical" evidence="2">
    <location>
        <begin position="21"/>
        <end position="44"/>
    </location>
</feature>
<protein>
    <submittedName>
        <fullName evidence="3">ABC transporter permease</fullName>
    </submittedName>
</protein>
<feature type="transmembrane region" description="Helical" evidence="2">
    <location>
        <begin position="131"/>
        <end position="155"/>
    </location>
</feature>
<organism evidence="3 4">
    <name type="scientific">Pseudoclavibacter caeni</name>
    <dbReference type="NCBI Taxonomy" id="908846"/>
    <lineage>
        <taxon>Bacteria</taxon>
        <taxon>Bacillati</taxon>
        <taxon>Actinomycetota</taxon>
        <taxon>Actinomycetes</taxon>
        <taxon>Micrococcales</taxon>
        <taxon>Microbacteriaceae</taxon>
        <taxon>Pseudoclavibacter</taxon>
    </lineage>
</organism>
<dbReference type="EMBL" id="WBKA01000007">
    <property type="protein sequence ID" value="KAB1631321.1"/>
    <property type="molecule type" value="Genomic_DNA"/>
</dbReference>
<comment type="caution">
    <text evidence="3">The sequence shown here is derived from an EMBL/GenBank/DDBJ whole genome shotgun (WGS) entry which is preliminary data.</text>
</comment>
<dbReference type="PANTHER" id="PTHR43471">
    <property type="entry name" value="ABC TRANSPORTER PERMEASE"/>
    <property type="match status" value="1"/>
</dbReference>
<sequence>MRALIGLEMHQRLHARGWVPLLVIWLIALAGITGGAWLIAWATGQAEGEWLFSLLVYATLFLATVLVPALAGGSVSEDRASGVLALVQASPVRPAAIIWAKAVAAWLASLVLVLTAAPFLVFAAWYGHVHWLIITVSLVALLVELAFFAAVSVAFSGIVTRGATATALSYLLIGVLTVGTAIAYGAGSSMVTSTRSVQVNRYVAEQSTSADQSGQADASDQADQSGTRCRMVTEERTYQRTDLVWPVLAANPFVIVADATPARFGRGGSGTAEGYPTNLLTAIKVDLRAAQHSPIPTDTVDECTWSTTAQDTPEQRMAGTQPVWFWGMAGQAVLALLLLGWATHRVRTPYRRPSKERLD</sequence>
<evidence type="ECO:0000256" key="2">
    <source>
        <dbReference type="SAM" id="Phobius"/>
    </source>
</evidence>
<feature type="region of interest" description="Disordered" evidence="1">
    <location>
        <begin position="206"/>
        <end position="229"/>
    </location>
</feature>
<proteinExistence type="predicted"/>
<name>A0A7C8FPD9_9MICO</name>
<feature type="transmembrane region" description="Helical" evidence="2">
    <location>
        <begin position="103"/>
        <end position="125"/>
    </location>
</feature>
<evidence type="ECO:0000256" key="1">
    <source>
        <dbReference type="SAM" id="MobiDB-lite"/>
    </source>
</evidence>
<evidence type="ECO:0000313" key="3">
    <source>
        <dbReference type="EMBL" id="KAB1631321.1"/>
    </source>
</evidence>
<dbReference type="OrthoDB" id="149032at2"/>
<feature type="transmembrane region" description="Helical" evidence="2">
    <location>
        <begin position="167"/>
        <end position="186"/>
    </location>
</feature>
<keyword evidence="4" id="KW-1185">Reference proteome</keyword>
<feature type="compositionally biased region" description="Polar residues" evidence="1">
    <location>
        <begin position="206"/>
        <end position="227"/>
    </location>
</feature>
<keyword evidence="2" id="KW-1133">Transmembrane helix</keyword>
<dbReference type="Proteomes" id="UP000481339">
    <property type="component" value="Unassembled WGS sequence"/>
</dbReference>
<accession>A0A7C8FPD9</accession>
<dbReference type="RefSeq" id="WP_158036738.1">
    <property type="nucleotide sequence ID" value="NZ_BAAAZV010000020.1"/>
</dbReference>
<keyword evidence="2" id="KW-0472">Membrane</keyword>
<dbReference type="PANTHER" id="PTHR43471:SF12">
    <property type="entry name" value="HYPOTHETICAL MEMBRANE PROTEIN, CONSERVED"/>
    <property type="match status" value="1"/>
</dbReference>
<keyword evidence="2" id="KW-0812">Transmembrane</keyword>
<evidence type="ECO:0000313" key="4">
    <source>
        <dbReference type="Proteomes" id="UP000481339"/>
    </source>
</evidence>